<dbReference type="Proteomes" id="UP000276991">
    <property type="component" value="Unassembled WGS sequence"/>
</dbReference>
<feature type="domain" description="F-box" evidence="1">
    <location>
        <begin position="48"/>
        <end position="95"/>
    </location>
</feature>
<dbReference type="Pfam" id="PF12937">
    <property type="entry name" value="F-box-like"/>
    <property type="match status" value="1"/>
</dbReference>
<organism evidence="2 3">
    <name type="scientific">Acanthocheilonema viteae</name>
    <name type="common">Filarial nematode worm</name>
    <name type="synonym">Dipetalonema viteae</name>
    <dbReference type="NCBI Taxonomy" id="6277"/>
    <lineage>
        <taxon>Eukaryota</taxon>
        <taxon>Metazoa</taxon>
        <taxon>Ecdysozoa</taxon>
        <taxon>Nematoda</taxon>
        <taxon>Chromadorea</taxon>
        <taxon>Rhabditida</taxon>
        <taxon>Spirurina</taxon>
        <taxon>Spiruromorpha</taxon>
        <taxon>Filarioidea</taxon>
        <taxon>Onchocercidae</taxon>
        <taxon>Acanthocheilonema</taxon>
    </lineage>
</organism>
<reference evidence="2 3" key="1">
    <citation type="submission" date="2018-08" db="EMBL/GenBank/DDBJ databases">
        <authorList>
            <person name="Laetsch R D."/>
            <person name="Stevens L."/>
            <person name="Kumar S."/>
            <person name="Blaxter L. M."/>
        </authorList>
    </citation>
    <scope>NUCLEOTIDE SEQUENCE [LARGE SCALE GENOMIC DNA]</scope>
</reference>
<dbReference type="SUPFAM" id="SSF81383">
    <property type="entry name" value="F-box domain"/>
    <property type="match status" value="1"/>
</dbReference>
<dbReference type="OrthoDB" id="435188at2759"/>
<keyword evidence="3" id="KW-1185">Reference proteome</keyword>
<evidence type="ECO:0000259" key="1">
    <source>
        <dbReference type="PROSITE" id="PS50181"/>
    </source>
</evidence>
<evidence type="ECO:0000313" key="2">
    <source>
        <dbReference type="EMBL" id="VBB29584.1"/>
    </source>
</evidence>
<protein>
    <recommendedName>
        <fullName evidence="1">F-box domain-containing protein</fullName>
    </recommendedName>
</protein>
<dbReference type="InterPro" id="IPR036047">
    <property type="entry name" value="F-box-like_dom_sf"/>
</dbReference>
<accession>A0A498SEW8</accession>
<proteinExistence type="predicted"/>
<name>A0A498SEW8_ACAVI</name>
<dbReference type="PROSITE" id="PS50181">
    <property type="entry name" value="FBOX"/>
    <property type="match status" value="1"/>
</dbReference>
<gene>
    <name evidence="2" type="ORF">NAV_LOCUS4384</name>
</gene>
<sequence>MLVRYQYYPGSMNRSAKLIRDTCELPMKIILQLISWSKNRSKTANKNLSSIEKMPNELLVKIFQYCDDTDFANLRLQCTRFDQLITTCGILLAKRYHHRLVTCLTITYNTSNDTFVLATFKKSHSNKKNSTEIPRADVLRGCYHNFRYCFRRFRVLGLQFSNIFLCSHTLRYFCDLLSCCSALEPKTLRLCDCYVADLQHDALMRLMNLCSKYLIVLSFINLAGVRPSLFQDDLFQTINQKTLYVLMIQSIDFHISVPIIEQQLALSDSIFLCLPTTMRKIKLEKCRNITAEGICDYVERYFNSNEYTIKAHHRSTEMVFRQCRQLTTARFEKVAQLRHICIDGQDPDDEYIMNWVKRRQYHLRHTNHKKLMAIEIDNHQLTTRSGLSSPTTIEELTRNSIHSVPFLSICHLHSSAAEQVPTAAINPARMARKWNREEDRIVVRTDRRHPKALEESSVFLQSVIKTASVIRRINYTNHISNRFSFPR</sequence>
<dbReference type="AlphaFoldDB" id="A0A498SEW8"/>
<evidence type="ECO:0000313" key="3">
    <source>
        <dbReference type="Proteomes" id="UP000276991"/>
    </source>
</evidence>
<dbReference type="EMBL" id="UPTC01000646">
    <property type="protein sequence ID" value="VBB29584.1"/>
    <property type="molecule type" value="Genomic_DNA"/>
</dbReference>
<dbReference type="InterPro" id="IPR001810">
    <property type="entry name" value="F-box_dom"/>
</dbReference>